<comment type="caution">
    <text evidence="2">The sequence shown here is derived from an EMBL/GenBank/DDBJ whole genome shotgun (WGS) entry which is preliminary data.</text>
</comment>
<evidence type="ECO:0000313" key="2">
    <source>
        <dbReference type="EMBL" id="KAF6369225.1"/>
    </source>
</evidence>
<dbReference type="Proteomes" id="UP000527355">
    <property type="component" value="Unassembled WGS sequence"/>
</dbReference>
<evidence type="ECO:0000313" key="3">
    <source>
        <dbReference type="Proteomes" id="UP000527355"/>
    </source>
</evidence>
<feature type="region of interest" description="Disordered" evidence="1">
    <location>
        <begin position="72"/>
        <end position="110"/>
    </location>
</feature>
<gene>
    <name evidence="2" type="ORF">mMyoMyo1_010606</name>
</gene>
<name>A0A7J7Z5B1_MYOMY</name>
<evidence type="ECO:0000256" key="1">
    <source>
        <dbReference type="SAM" id="MobiDB-lite"/>
    </source>
</evidence>
<proteinExistence type="predicted"/>
<dbReference type="AlphaFoldDB" id="A0A7J7Z5B1"/>
<keyword evidence="3" id="KW-1185">Reference proteome</keyword>
<reference evidence="2 3" key="1">
    <citation type="journal article" date="2020" name="Nature">
        <title>Six reference-quality genomes reveal evolution of bat adaptations.</title>
        <authorList>
            <person name="Jebb D."/>
            <person name="Huang Z."/>
            <person name="Pippel M."/>
            <person name="Hughes G.M."/>
            <person name="Lavrichenko K."/>
            <person name="Devanna P."/>
            <person name="Winkler S."/>
            <person name="Jermiin L.S."/>
            <person name="Skirmuntt E.C."/>
            <person name="Katzourakis A."/>
            <person name="Burkitt-Gray L."/>
            <person name="Ray D.A."/>
            <person name="Sullivan K.A.M."/>
            <person name="Roscito J.G."/>
            <person name="Kirilenko B.M."/>
            <person name="Davalos L.M."/>
            <person name="Corthals A.P."/>
            <person name="Power M.L."/>
            <person name="Jones G."/>
            <person name="Ransome R.D."/>
            <person name="Dechmann D.K.N."/>
            <person name="Locatelli A.G."/>
            <person name="Puechmaille S.J."/>
            <person name="Fedrigo O."/>
            <person name="Jarvis E.D."/>
            <person name="Hiller M."/>
            <person name="Vernes S.C."/>
            <person name="Myers E.W."/>
            <person name="Teeling E.C."/>
        </authorList>
    </citation>
    <scope>NUCLEOTIDE SEQUENCE [LARGE SCALE GENOMIC DNA]</scope>
    <source>
        <strain evidence="2">MMyoMyo1</strain>
        <tissue evidence="2">Flight muscle</tissue>
    </source>
</reference>
<organism evidence="2 3">
    <name type="scientific">Myotis myotis</name>
    <name type="common">Greater mouse-eared bat</name>
    <name type="synonym">Vespertilio myotis</name>
    <dbReference type="NCBI Taxonomy" id="51298"/>
    <lineage>
        <taxon>Eukaryota</taxon>
        <taxon>Metazoa</taxon>
        <taxon>Chordata</taxon>
        <taxon>Craniata</taxon>
        <taxon>Vertebrata</taxon>
        <taxon>Euteleostomi</taxon>
        <taxon>Mammalia</taxon>
        <taxon>Eutheria</taxon>
        <taxon>Laurasiatheria</taxon>
        <taxon>Chiroptera</taxon>
        <taxon>Yangochiroptera</taxon>
        <taxon>Vespertilionidae</taxon>
        <taxon>Myotis</taxon>
    </lineage>
</organism>
<sequence length="124" mass="13709">MGGIKNFLKSPTQPLCRSVSRYNQARWSLSCSLHFVLFPPFSSASDSFAQFQVLRAHPTPSPPLSARALRLSRREAAPKAPRWRRRPSPGCSQSPPARGSHQLLSTSVDPLGEATRFLRVSPRG</sequence>
<accession>A0A7J7Z5B1</accession>
<protein>
    <submittedName>
        <fullName evidence="2">Uncharacterized protein</fullName>
    </submittedName>
</protein>
<dbReference type="EMBL" id="JABWUV010000003">
    <property type="protein sequence ID" value="KAF6369225.1"/>
    <property type="molecule type" value="Genomic_DNA"/>
</dbReference>